<dbReference type="InterPro" id="IPR005311">
    <property type="entry name" value="PBP_dimer"/>
</dbReference>
<name>A0ABN6H8U9_9BACT</name>
<evidence type="ECO:0000256" key="9">
    <source>
        <dbReference type="ARBA" id="ARBA00023251"/>
    </source>
</evidence>
<keyword evidence="6 11" id="KW-0732">Signal</keyword>
<dbReference type="EMBL" id="AP024702">
    <property type="protein sequence ID" value="BCX50081.1"/>
    <property type="molecule type" value="Genomic_DNA"/>
</dbReference>
<dbReference type="Pfam" id="PF03717">
    <property type="entry name" value="PBP_dimer"/>
    <property type="match status" value="1"/>
</dbReference>
<evidence type="ECO:0000256" key="10">
    <source>
        <dbReference type="SAM" id="MobiDB-lite"/>
    </source>
</evidence>
<dbReference type="InterPro" id="IPR012338">
    <property type="entry name" value="Beta-lactam/transpept-like"/>
</dbReference>
<evidence type="ECO:0000313" key="14">
    <source>
        <dbReference type="EMBL" id="BCX50081.1"/>
    </source>
</evidence>
<keyword evidence="5" id="KW-0121">Carboxypeptidase</keyword>
<evidence type="ECO:0000259" key="12">
    <source>
        <dbReference type="Pfam" id="PF00905"/>
    </source>
</evidence>
<feature type="compositionally biased region" description="Acidic residues" evidence="10">
    <location>
        <begin position="659"/>
        <end position="668"/>
    </location>
</feature>
<evidence type="ECO:0000256" key="7">
    <source>
        <dbReference type="ARBA" id="ARBA00022801"/>
    </source>
</evidence>
<evidence type="ECO:0000313" key="15">
    <source>
        <dbReference type="Proteomes" id="UP001374893"/>
    </source>
</evidence>
<feature type="chain" id="PRO_5045909560" description="beta-lactamase" evidence="11">
    <location>
        <begin position="21"/>
        <end position="668"/>
    </location>
</feature>
<dbReference type="SUPFAM" id="SSF56601">
    <property type="entry name" value="beta-lactamase/transpeptidase-like"/>
    <property type="match status" value="1"/>
</dbReference>
<keyword evidence="15" id="KW-1185">Reference proteome</keyword>
<feature type="domain" description="Penicillin-binding protein dimerisation" evidence="13">
    <location>
        <begin position="57"/>
        <end position="233"/>
    </location>
</feature>
<dbReference type="SUPFAM" id="SSF56519">
    <property type="entry name" value="Penicillin binding protein dimerisation domain"/>
    <property type="match status" value="1"/>
</dbReference>
<dbReference type="InterPro" id="IPR001460">
    <property type="entry name" value="PCN-bd_Tpept"/>
</dbReference>
<evidence type="ECO:0000256" key="11">
    <source>
        <dbReference type="SAM" id="SignalP"/>
    </source>
</evidence>
<comment type="subcellular location">
    <subcellularLocation>
        <location evidence="2">Membrane</location>
    </subcellularLocation>
</comment>
<feature type="region of interest" description="Disordered" evidence="10">
    <location>
        <begin position="642"/>
        <end position="668"/>
    </location>
</feature>
<evidence type="ECO:0000256" key="3">
    <source>
        <dbReference type="ARBA" id="ARBA00007898"/>
    </source>
</evidence>
<keyword evidence="9" id="KW-0046">Antibiotic resistance</keyword>
<evidence type="ECO:0000259" key="13">
    <source>
        <dbReference type="Pfam" id="PF03717"/>
    </source>
</evidence>
<keyword evidence="5" id="KW-0645">Protease</keyword>
<dbReference type="Gene3D" id="3.90.1310.10">
    <property type="entry name" value="Penicillin-binding protein 2a (Domain 2)"/>
    <property type="match status" value="1"/>
</dbReference>
<keyword evidence="7" id="KW-0378">Hydrolase</keyword>
<evidence type="ECO:0000256" key="4">
    <source>
        <dbReference type="ARBA" id="ARBA00012865"/>
    </source>
</evidence>
<accession>A0ABN6H8U9</accession>
<comment type="similarity">
    <text evidence="3">Belongs to the class-D beta-lactamase family.</text>
</comment>
<dbReference type="Proteomes" id="UP001374893">
    <property type="component" value="Chromosome"/>
</dbReference>
<dbReference type="PANTHER" id="PTHR30627">
    <property type="entry name" value="PEPTIDOGLYCAN D,D-TRANSPEPTIDASE"/>
    <property type="match status" value="1"/>
</dbReference>
<dbReference type="RefSeq" id="WP_338686979.1">
    <property type="nucleotide sequence ID" value="NZ_AP024702.1"/>
</dbReference>
<dbReference type="Gene3D" id="3.40.710.10">
    <property type="entry name" value="DD-peptidase/beta-lactamase superfamily"/>
    <property type="match status" value="1"/>
</dbReference>
<dbReference type="InterPro" id="IPR036138">
    <property type="entry name" value="PBP_dimer_sf"/>
</dbReference>
<proteinExistence type="inferred from homology"/>
<evidence type="ECO:0000256" key="1">
    <source>
        <dbReference type="ARBA" id="ARBA00001526"/>
    </source>
</evidence>
<comment type="catalytic activity">
    <reaction evidence="1">
        <text>a beta-lactam + H2O = a substituted beta-amino acid</text>
        <dbReference type="Rhea" id="RHEA:20401"/>
        <dbReference type="ChEBI" id="CHEBI:15377"/>
        <dbReference type="ChEBI" id="CHEBI:35627"/>
        <dbReference type="ChEBI" id="CHEBI:140347"/>
        <dbReference type="EC" id="3.5.2.6"/>
    </reaction>
</comment>
<organism evidence="14 15">
    <name type="scientific">Haloferula helveola</name>
    <dbReference type="NCBI Taxonomy" id="490095"/>
    <lineage>
        <taxon>Bacteria</taxon>
        <taxon>Pseudomonadati</taxon>
        <taxon>Verrucomicrobiota</taxon>
        <taxon>Verrucomicrobiia</taxon>
        <taxon>Verrucomicrobiales</taxon>
        <taxon>Verrucomicrobiaceae</taxon>
        <taxon>Haloferula</taxon>
    </lineage>
</organism>
<gene>
    <name evidence="14" type="ORF">HAHE_39890</name>
</gene>
<dbReference type="EC" id="3.5.2.6" evidence="4"/>
<evidence type="ECO:0000256" key="5">
    <source>
        <dbReference type="ARBA" id="ARBA00022645"/>
    </source>
</evidence>
<reference evidence="14 15" key="1">
    <citation type="submission" date="2021-06" db="EMBL/GenBank/DDBJ databases">
        <title>Complete genome of Haloferula helveola possessing various polysaccharide degrading enzymes.</title>
        <authorList>
            <person name="Takami H."/>
            <person name="Huang C."/>
            <person name="Hamasaki K."/>
        </authorList>
    </citation>
    <scope>NUCLEOTIDE SEQUENCE [LARGE SCALE GENOMIC DNA]</scope>
    <source>
        <strain evidence="14 15">CN-1</strain>
    </source>
</reference>
<keyword evidence="8" id="KW-0472">Membrane</keyword>
<dbReference type="PANTHER" id="PTHR30627:SF6">
    <property type="entry name" value="BETA-LACTAMASE YBXI-RELATED"/>
    <property type="match status" value="1"/>
</dbReference>
<evidence type="ECO:0000256" key="8">
    <source>
        <dbReference type="ARBA" id="ARBA00023136"/>
    </source>
</evidence>
<sequence length="668" mass="73678">MLRFLLNPLLAALITISASAQSVPVAANGAEPNPGPVAGADDAAIFNRKNARIISLKIPAPRGPIIDREGHPFAQNRVAYQLAVQYEQFENEDRAAVIAWGRQRVELAKAFYESVREPTDDELYEHYRHRRWLPFYISEPLDPETAEGFRSKLTRGLELMAVYERYYPEKSLASHIVGYTGSVGKLPTGPINLNEPMWELSEGRAGFEKIFNNELEGQPATLRLLFNEEGEMLLREQKGQPRAGGAVVSTLNMRWQKRAEKVLDQHSKRGAMVVIDVATGEVLVLASKPGFDLNQWIPGISETEYAKLREDPDKPLYARAFQGVYPPASSFKPIIALAALNDGTINERTTINCPAYVSYGNHKLWNWSKSPYGDLSVIPAIKWSNNPWFAQVGNRVGSGTFLSLARRLGYGTTSGLDLIGEESGLMPTPEWVRKTYGRPITEGDAANWSIGQGAVLATPLQVAQAMAGIANGGALPKLHLMMQVQDSYGRVIRTAQPERRHWLGVDAEAIRIVREGMRQVVDGGTGRSAGLSWTEVCGKTGTGQWGPERKKQGVAWFAGFLPAEEPRLAFACLYEGRPGEKVSGGRNAAPMVPAFFNSFRDEIKEMVEPAPKALLVVDEVEAQENEEGVLRAIPVSPLELEEFEPDEADIPRALPVDPTELEELEEGP</sequence>
<feature type="domain" description="Penicillin-binding protein transpeptidase" evidence="12">
    <location>
        <begin position="270"/>
        <end position="593"/>
    </location>
</feature>
<evidence type="ECO:0000256" key="2">
    <source>
        <dbReference type="ARBA" id="ARBA00004370"/>
    </source>
</evidence>
<protein>
    <recommendedName>
        <fullName evidence="4">beta-lactamase</fullName>
        <ecNumber evidence="4">3.5.2.6</ecNumber>
    </recommendedName>
</protein>
<dbReference type="InterPro" id="IPR050515">
    <property type="entry name" value="Beta-lactam/transpept"/>
</dbReference>
<feature type="signal peptide" evidence="11">
    <location>
        <begin position="1"/>
        <end position="20"/>
    </location>
</feature>
<evidence type="ECO:0000256" key="6">
    <source>
        <dbReference type="ARBA" id="ARBA00022729"/>
    </source>
</evidence>
<dbReference type="Pfam" id="PF00905">
    <property type="entry name" value="Transpeptidase"/>
    <property type="match status" value="1"/>
</dbReference>